<keyword evidence="3" id="KW-1185">Reference proteome</keyword>
<protein>
    <submittedName>
        <fullName evidence="2">Uncharacterized protein</fullName>
    </submittedName>
</protein>
<name>A0ABQ8VWG9_9AGAR</name>
<sequence length="289" mass="33217">MPKKNNTRTRTRVAKPELRRSSMDEVSAGHCAYEDDSHHSLNEEASMLSGNEKTQMLAYLHEVLKQTITGRTVPFPLHVAFAEDVPLDYRGIAPPRGPGSTVGFWEWEGERYRWGIPLAHLAEGMSRLAYPDAMAFDFRECFQRSMRFELVWPGYLHQRWLVSLPLYDNLGESIQWTKKELGRFIACQYRSFAELCTSHQIICKEPTWQIGSGGITFQDMRIVTFWNITKDIWRAEITIDAPNNGWPASRREYYSLTGAEGCYNKIIPEGEDKRCPSCTTVHNTDQGLN</sequence>
<evidence type="ECO:0000256" key="1">
    <source>
        <dbReference type="SAM" id="MobiDB-lite"/>
    </source>
</evidence>
<evidence type="ECO:0000313" key="2">
    <source>
        <dbReference type="EMBL" id="KAJ4499860.1"/>
    </source>
</evidence>
<organism evidence="2 3">
    <name type="scientific">Lentinula lateritia</name>
    <dbReference type="NCBI Taxonomy" id="40482"/>
    <lineage>
        <taxon>Eukaryota</taxon>
        <taxon>Fungi</taxon>
        <taxon>Dikarya</taxon>
        <taxon>Basidiomycota</taxon>
        <taxon>Agaricomycotina</taxon>
        <taxon>Agaricomycetes</taxon>
        <taxon>Agaricomycetidae</taxon>
        <taxon>Agaricales</taxon>
        <taxon>Marasmiineae</taxon>
        <taxon>Omphalotaceae</taxon>
        <taxon>Lentinula</taxon>
    </lineage>
</organism>
<reference evidence="2" key="1">
    <citation type="submission" date="2022-08" db="EMBL/GenBank/DDBJ databases">
        <title>A Global Phylogenomic Analysis of the Shiitake Genus Lentinula.</title>
        <authorList>
            <consortium name="DOE Joint Genome Institute"/>
            <person name="Sierra-Patev S."/>
            <person name="Min B."/>
            <person name="Naranjo-Ortiz M."/>
            <person name="Looney B."/>
            <person name="Konkel Z."/>
            <person name="Slot J.C."/>
            <person name="Sakamoto Y."/>
            <person name="Steenwyk J.L."/>
            <person name="Rokas A."/>
            <person name="Carro J."/>
            <person name="Camarero S."/>
            <person name="Ferreira P."/>
            <person name="Molpeceres G."/>
            <person name="Ruiz-Duenas F.J."/>
            <person name="Serrano A."/>
            <person name="Henrissat B."/>
            <person name="Drula E."/>
            <person name="Hughes K.W."/>
            <person name="Mata J.L."/>
            <person name="Ishikawa N.K."/>
            <person name="Vargas-Isla R."/>
            <person name="Ushijima S."/>
            <person name="Smith C.A."/>
            <person name="Ahrendt S."/>
            <person name="Andreopoulos W."/>
            <person name="He G."/>
            <person name="Labutti K."/>
            <person name="Lipzen A."/>
            <person name="Ng V."/>
            <person name="Riley R."/>
            <person name="Sandor L."/>
            <person name="Barry K."/>
            <person name="Martinez A.T."/>
            <person name="Xiao Y."/>
            <person name="Gibbons J.G."/>
            <person name="Terashima K."/>
            <person name="Grigoriev I.V."/>
            <person name="Hibbett D.S."/>
        </authorList>
    </citation>
    <scope>NUCLEOTIDE SEQUENCE</scope>
    <source>
        <strain evidence="2">RHP3577 ss4</strain>
    </source>
</reference>
<evidence type="ECO:0000313" key="3">
    <source>
        <dbReference type="Proteomes" id="UP001150217"/>
    </source>
</evidence>
<dbReference type="EMBL" id="JANVFT010000008">
    <property type="protein sequence ID" value="KAJ4499860.1"/>
    <property type="molecule type" value="Genomic_DNA"/>
</dbReference>
<comment type="caution">
    <text evidence="2">The sequence shown here is derived from an EMBL/GenBank/DDBJ whole genome shotgun (WGS) entry which is preliminary data.</text>
</comment>
<gene>
    <name evidence="2" type="ORF">C8R41DRAFT_899993</name>
</gene>
<accession>A0ABQ8VWG9</accession>
<dbReference type="Proteomes" id="UP001150217">
    <property type="component" value="Unassembled WGS sequence"/>
</dbReference>
<feature type="compositionally biased region" description="Basic and acidic residues" evidence="1">
    <location>
        <begin position="14"/>
        <end position="23"/>
    </location>
</feature>
<proteinExistence type="predicted"/>
<feature type="compositionally biased region" description="Basic residues" evidence="1">
    <location>
        <begin position="1"/>
        <end position="13"/>
    </location>
</feature>
<feature type="region of interest" description="Disordered" evidence="1">
    <location>
        <begin position="1"/>
        <end position="26"/>
    </location>
</feature>